<keyword evidence="5" id="KW-0804">Transcription</keyword>
<feature type="domain" description="RNA polymerase sigma factor 70 region 4 type 2" evidence="7">
    <location>
        <begin position="99"/>
        <end position="149"/>
    </location>
</feature>
<keyword evidence="2" id="KW-0805">Transcription regulation</keyword>
<keyword evidence="4" id="KW-0238">DNA-binding</keyword>
<evidence type="ECO:0000256" key="1">
    <source>
        <dbReference type="ARBA" id="ARBA00010641"/>
    </source>
</evidence>
<dbReference type="InterPro" id="IPR014284">
    <property type="entry name" value="RNA_pol_sigma-70_dom"/>
</dbReference>
<accession>A0ABS9L9E5</accession>
<dbReference type="Pfam" id="PF08281">
    <property type="entry name" value="Sigma70_r4_2"/>
    <property type="match status" value="1"/>
</dbReference>
<evidence type="ECO:0000313" key="8">
    <source>
        <dbReference type="EMBL" id="MCG2623307.1"/>
    </source>
</evidence>
<dbReference type="InterPro" id="IPR013249">
    <property type="entry name" value="RNA_pol_sigma70_r4_t2"/>
</dbReference>
<dbReference type="Gene3D" id="1.10.1740.10">
    <property type="match status" value="1"/>
</dbReference>
<dbReference type="PANTHER" id="PTHR43133:SF8">
    <property type="entry name" value="RNA POLYMERASE SIGMA FACTOR HI_1459-RELATED"/>
    <property type="match status" value="1"/>
</dbReference>
<dbReference type="PANTHER" id="PTHR43133">
    <property type="entry name" value="RNA POLYMERASE ECF-TYPE SIGMA FACTO"/>
    <property type="match status" value="1"/>
</dbReference>
<evidence type="ECO:0000256" key="5">
    <source>
        <dbReference type="ARBA" id="ARBA00023163"/>
    </source>
</evidence>
<keyword evidence="9" id="KW-1185">Reference proteome</keyword>
<reference evidence="8" key="1">
    <citation type="submission" date="2022-01" db="EMBL/GenBank/DDBJ databases">
        <authorList>
            <person name="Jo J.-H."/>
            <person name="Im W.-T."/>
        </authorList>
    </citation>
    <scope>NUCLEOTIDE SEQUENCE</scope>
    <source>
        <strain evidence="8">I2-34</strain>
    </source>
</reference>
<name>A0ABS9L9E5_9MICC</name>
<keyword evidence="3" id="KW-0731">Sigma factor</keyword>
<dbReference type="InterPro" id="IPR013324">
    <property type="entry name" value="RNA_pol_sigma_r3/r4-like"/>
</dbReference>
<gene>
    <name evidence="8" type="ORF">LVY72_15515</name>
</gene>
<comment type="similarity">
    <text evidence="1">Belongs to the sigma-70 factor family. ECF subfamily.</text>
</comment>
<dbReference type="InterPro" id="IPR036388">
    <property type="entry name" value="WH-like_DNA-bd_sf"/>
</dbReference>
<dbReference type="InterPro" id="IPR007627">
    <property type="entry name" value="RNA_pol_sigma70_r2"/>
</dbReference>
<dbReference type="EMBL" id="JAKLTQ010000012">
    <property type="protein sequence ID" value="MCG2623307.1"/>
    <property type="molecule type" value="Genomic_DNA"/>
</dbReference>
<dbReference type="Proteomes" id="UP001165368">
    <property type="component" value="Unassembled WGS sequence"/>
</dbReference>
<comment type="caution">
    <text evidence="8">The sequence shown here is derived from an EMBL/GenBank/DDBJ whole genome shotgun (WGS) entry which is preliminary data.</text>
</comment>
<evidence type="ECO:0000259" key="7">
    <source>
        <dbReference type="Pfam" id="PF08281"/>
    </source>
</evidence>
<dbReference type="NCBIfam" id="TIGR02937">
    <property type="entry name" value="sigma70-ECF"/>
    <property type="match status" value="1"/>
</dbReference>
<dbReference type="InterPro" id="IPR039425">
    <property type="entry name" value="RNA_pol_sigma-70-like"/>
</dbReference>
<dbReference type="SUPFAM" id="SSF88659">
    <property type="entry name" value="Sigma3 and sigma4 domains of RNA polymerase sigma factors"/>
    <property type="match status" value="1"/>
</dbReference>
<protein>
    <submittedName>
        <fullName evidence="8">Sigma-70 family RNA polymerase sigma factor</fullName>
    </submittedName>
</protein>
<dbReference type="SUPFAM" id="SSF88946">
    <property type="entry name" value="Sigma2 domain of RNA polymerase sigma factors"/>
    <property type="match status" value="1"/>
</dbReference>
<evidence type="ECO:0000256" key="4">
    <source>
        <dbReference type="ARBA" id="ARBA00023125"/>
    </source>
</evidence>
<evidence type="ECO:0000256" key="3">
    <source>
        <dbReference type="ARBA" id="ARBA00023082"/>
    </source>
</evidence>
<evidence type="ECO:0000256" key="2">
    <source>
        <dbReference type="ARBA" id="ARBA00023015"/>
    </source>
</evidence>
<dbReference type="Pfam" id="PF04542">
    <property type="entry name" value="Sigma70_r2"/>
    <property type="match status" value="1"/>
</dbReference>
<organism evidence="8 9">
    <name type="scientific">Arthrobacter hankyongi</name>
    <dbReference type="NCBI Taxonomy" id="2904801"/>
    <lineage>
        <taxon>Bacteria</taxon>
        <taxon>Bacillati</taxon>
        <taxon>Actinomycetota</taxon>
        <taxon>Actinomycetes</taxon>
        <taxon>Micrococcales</taxon>
        <taxon>Micrococcaceae</taxon>
        <taxon>Arthrobacter</taxon>
    </lineage>
</organism>
<dbReference type="RefSeq" id="WP_237822473.1">
    <property type="nucleotide sequence ID" value="NZ_JAKLTQ010000012.1"/>
</dbReference>
<proteinExistence type="inferred from homology"/>
<dbReference type="InterPro" id="IPR013325">
    <property type="entry name" value="RNA_pol_sigma_r2"/>
</dbReference>
<dbReference type="Gene3D" id="1.10.10.10">
    <property type="entry name" value="Winged helix-like DNA-binding domain superfamily/Winged helix DNA-binding domain"/>
    <property type="match status" value="1"/>
</dbReference>
<sequence length="167" mass="18109">MKPFEQLVTDHGTTVLRICRVLLGPGADAEDAWSETFLAALKAYPELPADANHEAWLVTIARRKAIDIIRIRTRTPVPAADLPELPSAHGNPGQDDGGLWRAVGALPVRQREAIAYHYLAGFPYKEAAELTESTPAAVRRAAADGIAKLRLIYPRRPGSPATEGVVK</sequence>
<feature type="domain" description="RNA polymerase sigma-70 region 2" evidence="6">
    <location>
        <begin position="7"/>
        <end position="74"/>
    </location>
</feature>
<evidence type="ECO:0000259" key="6">
    <source>
        <dbReference type="Pfam" id="PF04542"/>
    </source>
</evidence>
<evidence type="ECO:0000313" key="9">
    <source>
        <dbReference type="Proteomes" id="UP001165368"/>
    </source>
</evidence>